<organism evidence="1 2">
    <name type="scientific">Eiseniibacteriota bacterium</name>
    <dbReference type="NCBI Taxonomy" id="2212470"/>
    <lineage>
        <taxon>Bacteria</taxon>
        <taxon>Candidatus Eiseniibacteriota</taxon>
    </lineage>
</organism>
<dbReference type="EMBL" id="VGIY01000299">
    <property type="protein sequence ID" value="MBM3318237.1"/>
    <property type="molecule type" value="Genomic_DNA"/>
</dbReference>
<evidence type="ECO:0000313" key="1">
    <source>
        <dbReference type="EMBL" id="MBM3318237.1"/>
    </source>
</evidence>
<dbReference type="Proteomes" id="UP000748308">
    <property type="component" value="Unassembled WGS sequence"/>
</dbReference>
<evidence type="ECO:0000313" key="2">
    <source>
        <dbReference type="Proteomes" id="UP000748308"/>
    </source>
</evidence>
<dbReference type="AlphaFoldDB" id="A0A937XDC9"/>
<gene>
    <name evidence="1" type="ORF">FJY75_10355</name>
</gene>
<accession>A0A937XDC9</accession>
<comment type="caution">
    <text evidence="1">The sequence shown here is derived from an EMBL/GenBank/DDBJ whole genome shotgun (WGS) entry which is preliminary data.</text>
</comment>
<reference evidence="1" key="1">
    <citation type="submission" date="2019-03" db="EMBL/GenBank/DDBJ databases">
        <title>Lake Tanganyika Metagenome-Assembled Genomes (MAGs).</title>
        <authorList>
            <person name="Tran P."/>
        </authorList>
    </citation>
    <scope>NUCLEOTIDE SEQUENCE</scope>
    <source>
        <strain evidence="1">M_DeepCast_400m_m2_100</strain>
    </source>
</reference>
<name>A0A937XDC9_UNCEI</name>
<sequence>MKGLNWDNFRDAAVATICRNCEYGHARPWRGDTTCLQTWLRFHASRGLMLTCNASRAERPARRLEDSLMYEGVRVE</sequence>
<proteinExistence type="predicted"/>
<protein>
    <submittedName>
        <fullName evidence="1">Uncharacterized protein</fullName>
    </submittedName>
</protein>